<evidence type="ECO:0000256" key="2">
    <source>
        <dbReference type="SAM" id="MobiDB-lite"/>
    </source>
</evidence>
<evidence type="ECO:0000259" key="4">
    <source>
        <dbReference type="Pfam" id="PF14648"/>
    </source>
</evidence>
<dbReference type="EMBL" id="CATQJL010000112">
    <property type="protein sequence ID" value="CAJ0596032.1"/>
    <property type="molecule type" value="Genomic_DNA"/>
</dbReference>
<name>A0AA36M3R0_CYLNA</name>
<evidence type="ECO:0000256" key="1">
    <source>
        <dbReference type="ARBA" id="ARBA00010319"/>
    </source>
</evidence>
<gene>
    <name evidence="5" type="ORF">CYNAS_LOCUS8015</name>
</gene>
<dbReference type="InterPro" id="IPR039199">
    <property type="entry name" value="FAM91"/>
</dbReference>
<feature type="domain" description="FAM91 C-terminal" evidence="4">
    <location>
        <begin position="378"/>
        <end position="742"/>
    </location>
</feature>
<accession>A0AA36M3R0</accession>
<dbReference type="PANTHER" id="PTHR28441:SF2">
    <property type="entry name" value="PROTEIN FAM91A1"/>
    <property type="match status" value="1"/>
</dbReference>
<dbReference type="Pfam" id="PF14647">
    <property type="entry name" value="FAM91_N"/>
    <property type="match status" value="1"/>
</dbReference>
<evidence type="ECO:0000313" key="6">
    <source>
        <dbReference type="Proteomes" id="UP001176961"/>
    </source>
</evidence>
<sequence length="779" mass="87757">MDVDTCIRENIVWQKLPEDIRVLLGNSQREYDKLVLEYSIKNQLRYKGNLVRHVKKSEETYYDMIIKYSESHLMLYPYHLADIVCRELRITAFNYYINIITDMIQSEKSYDSLPNFTAADAMRLLGIGRNQYIDLMNQNRSNRKFLRRNRPLRELLPQKPAKLSVEPWWIVCPGSILEADIKILTEDERRIVDCLLDEGPQAAGLLPVPVVNTLLERGLVYLDVPVVESDYVYVAPLDGFVMNRVLGDYFETLLYKIFVAIDDQTTVKEMAEMLHIDFYLVANAISVFCRLGFARKRVTGMETARLHYSWAQIVSVPNSPTQEDLVTSVSGDLGELSASLASPLGDDDDEEQTAQLNSLSAKETISSQPSSDVSSSGSRTAFLFDSSLAAFLMMGNLSSSLKGHAVTLFEVGKLADEQMRDFLEHLECVNHFAEGEAQRYSEHAIALLDILRSLRKGREVDMLRGESLLSLDPKSRIRVLAKSYGIVVAMAPLSFDACTVPSSSLPFIGPPIPEACSSWMRLAIYLAAESGPASVYLPKGTRLTRLPSAVAHSPRLLVTSTTHEPQHMPTHNSLVPLNDILLTTPLFVQEYPYQSDDDELVYVPFPFDEEESNQEGAFAKHPAVVALCSKLGLNHLCGYIVLLNQKVTRHVKTNNLATVNPYDNVMLRGSHMILSSLPEGSTYADYVLLDCVFGIPLFNSALSETICKRMLDKRILEPDNRINIQFANKAIIDMITELLMKWNYGHITSSFPSAEPRRAEFVPPVRTIYYDPIAKEIRV</sequence>
<evidence type="ECO:0000259" key="3">
    <source>
        <dbReference type="Pfam" id="PF14647"/>
    </source>
</evidence>
<evidence type="ECO:0000313" key="5">
    <source>
        <dbReference type="EMBL" id="CAJ0596032.1"/>
    </source>
</evidence>
<comment type="caution">
    <text evidence="5">The sequence shown here is derived from an EMBL/GenBank/DDBJ whole genome shotgun (WGS) entry which is preliminary data.</text>
</comment>
<proteinExistence type="inferred from homology"/>
<dbReference type="Pfam" id="PF14648">
    <property type="entry name" value="FAM91_C"/>
    <property type="match status" value="1"/>
</dbReference>
<dbReference type="InterPro" id="IPR028091">
    <property type="entry name" value="FAM91_N_dom"/>
</dbReference>
<reference evidence="5" key="1">
    <citation type="submission" date="2023-07" db="EMBL/GenBank/DDBJ databases">
        <authorList>
            <consortium name="CYATHOMIX"/>
        </authorList>
    </citation>
    <scope>NUCLEOTIDE SEQUENCE</scope>
    <source>
        <strain evidence="5">N/A</strain>
    </source>
</reference>
<dbReference type="InterPro" id="IPR028097">
    <property type="entry name" value="FAM91_C_dom"/>
</dbReference>
<feature type="compositionally biased region" description="Low complexity" evidence="2">
    <location>
        <begin position="366"/>
        <end position="378"/>
    </location>
</feature>
<feature type="domain" description="FAM91 N-terminal" evidence="3">
    <location>
        <begin position="6"/>
        <end position="310"/>
    </location>
</feature>
<comment type="similarity">
    <text evidence="1">Belongs to the FAM91 family.</text>
</comment>
<evidence type="ECO:0008006" key="7">
    <source>
        <dbReference type="Google" id="ProtNLM"/>
    </source>
</evidence>
<dbReference type="AlphaFoldDB" id="A0AA36M3R0"/>
<feature type="compositionally biased region" description="Polar residues" evidence="2">
    <location>
        <begin position="353"/>
        <end position="365"/>
    </location>
</feature>
<organism evidence="5 6">
    <name type="scientific">Cylicocyclus nassatus</name>
    <name type="common">Nematode worm</name>
    <dbReference type="NCBI Taxonomy" id="53992"/>
    <lineage>
        <taxon>Eukaryota</taxon>
        <taxon>Metazoa</taxon>
        <taxon>Ecdysozoa</taxon>
        <taxon>Nematoda</taxon>
        <taxon>Chromadorea</taxon>
        <taxon>Rhabditida</taxon>
        <taxon>Rhabditina</taxon>
        <taxon>Rhabditomorpha</taxon>
        <taxon>Strongyloidea</taxon>
        <taxon>Strongylidae</taxon>
        <taxon>Cylicocyclus</taxon>
    </lineage>
</organism>
<keyword evidence="6" id="KW-1185">Reference proteome</keyword>
<dbReference type="Proteomes" id="UP001176961">
    <property type="component" value="Unassembled WGS sequence"/>
</dbReference>
<feature type="region of interest" description="Disordered" evidence="2">
    <location>
        <begin position="341"/>
        <end position="378"/>
    </location>
</feature>
<protein>
    <recommendedName>
        <fullName evidence="7">Protein FAM91A1</fullName>
    </recommendedName>
</protein>
<dbReference type="PANTHER" id="PTHR28441">
    <property type="entry name" value="PROTEIN FAM91A1"/>
    <property type="match status" value="1"/>
</dbReference>